<gene>
    <name evidence="7" type="ORF">FCC1311_090812</name>
</gene>
<dbReference type="InterPro" id="IPR011032">
    <property type="entry name" value="GroES-like_sf"/>
</dbReference>
<dbReference type="EMBL" id="BEYU01000133">
    <property type="protein sequence ID" value="GBG32856.1"/>
    <property type="molecule type" value="Genomic_DNA"/>
</dbReference>
<dbReference type="AlphaFoldDB" id="A0A2R5GPQ0"/>
<dbReference type="GO" id="GO:0008270">
    <property type="term" value="F:zinc ion binding"/>
    <property type="evidence" value="ECO:0007669"/>
    <property type="project" value="InterPro"/>
</dbReference>
<keyword evidence="2 5" id="KW-0479">Metal-binding</keyword>
<dbReference type="InterPro" id="IPR013154">
    <property type="entry name" value="ADH-like_N"/>
</dbReference>
<dbReference type="PROSITE" id="PS00059">
    <property type="entry name" value="ADH_ZINC"/>
    <property type="match status" value="1"/>
</dbReference>
<evidence type="ECO:0000256" key="3">
    <source>
        <dbReference type="ARBA" id="ARBA00022833"/>
    </source>
</evidence>
<dbReference type="Proteomes" id="UP000241890">
    <property type="component" value="Unassembled WGS sequence"/>
</dbReference>
<accession>A0A2R5GPQ0</accession>
<evidence type="ECO:0000256" key="2">
    <source>
        <dbReference type="ARBA" id="ARBA00022723"/>
    </source>
</evidence>
<evidence type="ECO:0000259" key="6">
    <source>
        <dbReference type="SMART" id="SM00829"/>
    </source>
</evidence>
<sequence length="355" mass="38159">MPRTVKAIQMKEEGAKFEVADLERRDVAPKDVDIDIVGAGICQSDLHTAYNEWGGNTMYPLTPGHEIAGIVRAVGKDVTKFKVGDRVGVGCMVDSCRECKSCFEGDEQYCENGFTGTYSAKFTRKSHPEHGGITHGGYSQGIVVDEDFVVPFPDNLDLVKGAPLLCAGITTFSPLLHYGLRPNMTLGVAGLGGLGHMAVKFGVAFGAKVVVLSRGTAKKEDALRIGADQYVDSTDEEAMKKIKGSLNMLCDTICAQHDMSQFLSLLGKDGKLVLVGASPEPLPVPAFSLLGGRKSVAGSLIGGIQETADMLAFCGRKNILPETEVISADKVNEAYERMRKSDVKFRFSIDISTLK</sequence>
<dbReference type="CDD" id="cd05283">
    <property type="entry name" value="CAD1"/>
    <property type="match status" value="1"/>
</dbReference>
<dbReference type="SUPFAM" id="SSF50129">
    <property type="entry name" value="GroES-like"/>
    <property type="match status" value="1"/>
</dbReference>
<keyword evidence="3 5" id="KW-0862">Zinc</keyword>
<proteinExistence type="inferred from homology"/>
<evidence type="ECO:0000313" key="7">
    <source>
        <dbReference type="EMBL" id="GBG32856.1"/>
    </source>
</evidence>
<dbReference type="Gene3D" id="3.40.50.720">
    <property type="entry name" value="NAD(P)-binding Rossmann-like Domain"/>
    <property type="match status" value="1"/>
</dbReference>
<evidence type="ECO:0000313" key="8">
    <source>
        <dbReference type="Proteomes" id="UP000241890"/>
    </source>
</evidence>
<feature type="domain" description="Enoyl reductase (ER)" evidence="6">
    <location>
        <begin position="14"/>
        <end position="343"/>
    </location>
</feature>
<keyword evidence="8" id="KW-1185">Reference proteome</keyword>
<dbReference type="InterPro" id="IPR013149">
    <property type="entry name" value="ADH-like_C"/>
</dbReference>
<dbReference type="FunFam" id="3.40.50.720:FF:000022">
    <property type="entry name" value="Cinnamyl alcohol dehydrogenase"/>
    <property type="match status" value="1"/>
</dbReference>
<evidence type="ECO:0000256" key="5">
    <source>
        <dbReference type="RuleBase" id="RU361277"/>
    </source>
</evidence>
<dbReference type="OrthoDB" id="1879366at2759"/>
<name>A0A2R5GPQ0_9STRA</name>
<protein>
    <submittedName>
        <fullName evidence="7">Cinnamyl alcohol dehydrogenase 7</fullName>
    </submittedName>
</protein>
<dbReference type="Pfam" id="PF08240">
    <property type="entry name" value="ADH_N"/>
    <property type="match status" value="1"/>
</dbReference>
<dbReference type="SMART" id="SM00829">
    <property type="entry name" value="PKS_ER"/>
    <property type="match status" value="1"/>
</dbReference>
<dbReference type="InParanoid" id="A0A2R5GPQ0"/>
<dbReference type="Pfam" id="PF00107">
    <property type="entry name" value="ADH_zinc_N"/>
    <property type="match status" value="1"/>
</dbReference>
<dbReference type="SUPFAM" id="SSF51735">
    <property type="entry name" value="NAD(P)-binding Rossmann-fold domains"/>
    <property type="match status" value="1"/>
</dbReference>
<evidence type="ECO:0000256" key="1">
    <source>
        <dbReference type="ARBA" id="ARBA00001947"/>
    </source>
</evidence>
<comment type="similarity">
    <text evidence="5">Belongs to the zinc-containing alcohol dehydrogenase family.</text>
</comment>
<dbReference type="InterPro" id="IPR020843">
    <property type="entry name" value="ER"/>
</dbReference>
<dbReference type="PANTHER" id="PTHR42683">
    <property type="entry name" value="ALDEHYDE REDUCTASE"/>
    <property type="match status" value="1"/>
</dbReference>
<comment type="cofactor">
    <cofactor evidence="1 5">
        <name>Zn(2+)</name>
        <dbReference type="ChEBI" id="CHEBI:29105"/>
    </cofactor>
</comment>
<dbReference type="GO" id="GO:0016616">
    <property type="term" value="F:oxidoreductase activity, acting on the CH-OH group of donors, NAD or NADP as acceptor"/>
    <property type="evidence" value="ECO:0007669"/>
    <property type="project" value="InterPro"/>
</dbReference>
<keyword evidence="4" id="KW-0560">Oxidoreductase</keyword>
<organism evidence="7 8">
    <name type="scientific">Hondaea fermentalgiana</name>
    <dbReference type="NCBI Taxonomy" id="2315210"/>
    <lineage>
        <taxon>Eukaryota</taxon>
        <taxon>Sar</taxon>
        <taxon>Stramenopiles</taxon>
        <taxon>Bigyra</taxon>
        <taxon>Labyrinthulomycetes</taxon>
        <taxon>Thraustochytrida</taxon>
        <taxon>Thraustochytriidae</taxon>
        <taxon>Hondaea</taxon>
    </lineage>
</organism>
<dbReference type="InterPro" id="IPR036291">
    <property type="entry name" value="NAD(P)-bd_dom_sf"/>
</dbReference>
<dbReference type="Gene3D" id="3.90.180.10">
    <property type="entry name" value="Medium-chain alcohol dehydrogenases, catalytic domain"/>
    <property type="match status" value="1"/>
</dbReference>
<dbReference type="InterPro" id="IPR002328">
    <property type="entry name" value="ADH_Zn_CS"/>
</dbReference>
<evidence type="ECO:0000256" key="4">
    <source>
        <dbReference type="ARBA" id="ARBA00023002"/>
    </source>
</evidence>
<reference evidence="7 8" key="1">
    <citation type="submission" date="2017-12" db="EMBL/GenBank/DDBJ databases">
        <title>Sequencing, de novo assembly and annotation of complete genome of a new Thraustochytrid species, strain FCC1311.</title>
        <authorList>
            <person name="Sedici K."/>
            <person name="Godart F."/>
            <person name="Aiese Cigliano R."/>
            <person name="Sanseverino W."/>
            <person name="Barakat M."/>
            <person name="Ortet P."/>
            <person name="Marechal E."/>
            <person name="Cagnac O."/>
            <person name="Amato A."/>
        </authorList>
    </citation>
    <scope>NUCLEOTIDE SEQUENCE [LARGE SCALE GENOMIC DNA]</scope>
</reference>
<comment type="caution">
    <text evidence="7">The sequence shown here is derived from an EMBL/GenBank/DDBJ whole genome shotgun (WGS) entry which is preliminary data.</text>
</comment>
<dbReference type="InterPro" id="IPR047109">
    <property type="entry name" value="CAD-like"/>
</dbReference>